<dbReference type="InterPro" id="IPR029039">
    <property type="entry name" value="Flavoprotein-like_sf"/>
</dbReference>
<keyword evidence="10" id="KW-1185">Reference proteome</keyword>
<proteinExistence type="inferred from homology"/>
<evidence type="ECO:0000256" key="5">
    <source>
        <dbReference type="ARBA" id="ARBA00022630"/>
    </source>
</evidence>
<dbReference type="SUPFAM" id="SSF52218">
    <property type="entry name" value="Flavoproteins"/>
    <property type="match status" value="1"/>
</dbReference>
<evidence type="ECO:0000256" key="2">
    <source>
        <dbReference type="ARBA" id="ARBA00003297"/>
    </source>
</evidence>
<evidence type="ECO:0000256" key="1">
    <source>
        <dbReference type="ARBA" id="ARBA00001917"/>
    </source>
</evidence>
<evidence type="ECO:0000313" key="10">
    <source>
        <dbReference type="Proteomes" id="UP000051886"/>
    </source>
</evidence>
<dbReference type="PROSITE" id="PS50902">
    <property type="entry name" value="FLAVODOXIN_LIKE"/>
    <property type="match status" value="1"/>
</dbReference>
<accession>A0A0R2LAA7</accession>
<evidence type="ECO:0000256" key="4">
    <source>
        <dbReference type="ARBA" id="ARBA00022448"/>
    </source>
</evidence>
<sequence length="160" mass="17537">MKEGSVMPTAKVVFATITGNNEDIADIISDNLEDQGFEIEQIEISQAEIEDFEEADICVICPYTYDEGALPDEGLDFYDDLKEDAQLDGKVYGVAGSGDTFYEGFYCTAVDDFSNAMKGANAIQGAPDLKINLAPDSNEDLAALDDFSKKLVETYQEQQK</sequence>
<evidence type="ECO:0000259" key="8">
    <source>
        <dbReference type="PROSITE" id="PS50902"/>
    </source>
</evidence>
<keyword evidence="7" id="KW-0249">Electron transport</keyword>
<dbReference type="GO" id="GO:0016651">
    <property type="term" value="F:oxidoreductase activity, acting on NAD(P)H"/>
    <property type="evidence" value="ECO:0007669"/>
    <property type="project" value="UniProtKB-ARBA"/>
</dbReference>
<comment type="cofactor">
    <cofactor evidence="1">
        <name>FMN</name>
        <dbReference type="ChEBI" id="CHEBI:58210"/>
    </cofactor>
</comment>
<protein>
    <submittedName>
        <fullName evidence="9">Flavodoxin</fullName>
    </submittedName>
</protein>
<dbReference type="STRING" id="449659.IV66_GL001801"/>
<gene>
    <name evidence="9" type="ORF">IV66_GL001801</name>
</gene>
<reference evidence="9 10" key="1">
    <citation type="journal article" date="2015" name="Genome Announc.">
        <title>Expanding the biotechnology potential of lactobacilli through comparative genomics of 213 strains and associated genera.</title>
        <authorList>
            <person name="Sun Z."/>
            <person name="Harris H.M."/>
            <person name="McCann A."/>
            <person name="Guo C."/>
            <person name="Argimon S."/>
            <person name="Zhang W."/>
            <person name="Yang X."/>
            <person name="Jeffery I.B."/>
            <person name="Cooney J.C."/>
            <person name="Kagawa T.F."/>
            <person name="Liu W."/>
            <person name="Song Y."/>
            <person name="Salvetti E."/>
            <person name="Wrobel A."/>
            <person name="Rasinkangas P."/>
            <person name="Parkhill J."/>
            <person name="Rea M.C."/>
            <person name="O'Sullivan O."/>
            <person name="Ritari J."/>
            <person name="Douillard F.P."/>
            <person name="Paul Ross R."/>
            <person name="Yang R."/>
            <person name="Briner A.E."/>
            <person name="Felis G.E."/>
            <person name="de Vos W.M."/>
            <person name="Barrangou R."/>
            <person name="Klaenhammer T.R."/>
            <person name="Caufield P.W."/>
            <person name="Cui Y."/>
            <person name="Zhang H."/>
            <person name="O'Toole P.W."/>
        </authorList>
    </citation>
    <scope>NUCLEOTIDE SEQUENCE [LARGE SCALE GENOMIC DNA]</scope>
    <source>
        <strain evidence="9 10">NBRC 103219</strain>
    </source>
</reference>
<comment type="similarity">
    <text evidence="3">Belongs to the flavodoxin family.</text>
</comment>
<dbReference type="PATRIC" id="fig|449659.4.peg.1842"/>
<evidence type="ECO:0000256" key="3">
    <source>
        <dbReference type="ARBA" id="ARBA00005267"/>
    </source>
</evidence>
<dbReference type="InterPro" id="IPR050619">
    <property type="entry name" value="Flavodoxin"/>
</dbReference>
<organism evidence="9 10">
    <name type="scientific">Ligilactobacillus pobuzihii</name>
    <dbReference type="NCBI Taxonomy" id="449659"/>
    <lineage>
        <taxon>Bacteria</taxon>
        <taxon>Bacillati</taxon>
        <taxon>Bacillota</taxon>
        <taxon>Bacilli</taxon>
        <taxon>Lactobacillales</taxon>
        <taxon>Lactobacillaceae</taxon>
        <taxon>Ligilactobacillus</taxon>
    </lineage>
</organism>
<dbReference type="InterPro" id="IPR008254">
    <property type="entry name" value="Flavodoxin/NO_synth"/>
</dbReference>
<evidence type="ECO:0000313" key="9">
    <source>
        <dbReference type="EMBL" id="KRN98815.1"/>
    </source>
</evidence>
<feature type="domain" description="Flavodoxin-like" evidence="8">
    <location>
        <begin position="10"/>
        <end position="152"/>
    </location>
</feature>
<dbReference type="PANTHER" id="PTHR42809">
    <property type="entry name" value="FLAVODOXIN 2"/>
    <property type="match status" value="1"/>
</dbReference>
<evidence type="ECO:0000256" key="6">
    <source>
        <dbReference type="ARBA" id="ARBA00022643"/>
    </source>
</evidence>
<dbReference type="Gene3D" id="3.40.50.360">
    <property type="match status" value="1"/>
</dbReference>
<comment type="function">
    <text evidence="2">Low-potential electron donor to a number of redox enzymes.</text>
</comment>
<dbReference type="NCBIfam" id="NF005587">
    <property type="entry name" value="PRK07308.1"/>
    <property type="match status" value="1"/>
</dbReference>
<keyword evidence="5" id="KW-0285">Flavoprotein</keyword>
<keyword evidence="4" id="KW-0813">Transport</keyword>
<name>A0A0R2LAA7_9LACO</name>
<dbReference type="Pfam" id="PF00258">
    <property type="entry name" value="Flavodoxin_1"/>
    <property type="match status" value="1"/>
</dbReference>
<dbReference type="AlphaFoldDB" id="A0A0R2LAA7"/>
<dbReference type="EMBL" id="JQCN01000040">
    <property type="protein sequence ID" value="KRN98815.1"/>
    <property type="molecule type" value="Genomic_DNA"/>
</dbReference>
<dbReference type="Proteomes" id="UP000051886">
    <property type="component" value="Unassembled WGS sequence"/>
</dbReference>
<dbReference type="PANTHER" id="PTHR42809:SF1">
    <property type="entry name" value="FLAVODOXIN 1"/>
    <property type="match status" value="1"/>
</dbReference>
<evidence type="ECO:0000256" key="7">
    <source>
        <dbReference type="ARBA" id="ARBA00022982"/>
    </source>
</evidence>
<comment type="caution">
    <text evidence="9">The sequence shown here is derived from an EMBL/GenBank/DDBJ whole genome shotgun (WGS) entry which is preliminary data.</text>
</comment>
<dbReference type="GO" id="GO:0010181">
    <property type="term" value="F:FMN binding"/>
    <property type="evidence" value="ECO:0007669"/>
    <property type="project" value="InterPro"/>
</dbReference>
<keyword evidence="6" id="KW-0288">FMN</keyword>